<dbReference type="PANTHER" id="PTHR10953:SF9">
    <property type="entry name" value="UBIQUITIN-LIKE MODIFIER-ACTIVATING ENZYME 5"/>
    <property type="match status" value="1"/>
</dbReference>
<evidence type="ECO:0000256" key="7">
    <source>
        <dbReference type="ARBA" id="ARBA00022840"/>
    </source>
</evidence>
<comment type="caution">
    <text evidence="9">The sequence shown here is derived from an EMBL/GenBank/DDBJ whole genome shotgun (WGS) entry which is preliminary data.</text>
</comment>
<dbReference type="InterPro" id="IPR045886">
    <property type="entry name" value="ThiF/MoeB/HesA"/>
</dbReference>
<dbReference type="AlphaFoldDB" id="A0A426TCD6"/>
<organism evidence="9 10">
    <name type="scientific">Streptococcus suis</name>
    <dbReference type="NCBI Taxonomy" id="1307"/>
    <lineage>
        <taxon>Bacteria</taxon>
        <taxon>Bacillati</taxon>
        <taxon>Bacillota</taxon>
        <taxon>Bacilli</taxon>
        <taxon>Lactobacillales</taxon>
        <taxon>Streptococcaceae</taxon>
        <taxon>Streptococcus</taxon>
    </lineage>
</organism>
<evidence type="ECO:0000313" key="10">
    <source>
        <dbReference type="Proteomes" id="UP000274117"/>
    </source>
</evidence>
<keyword evidence="3" id="KW-0479">Metal-binding</keyword>
<reference evidence="9 10" key="1">
    <citation type="submission" date="2018-11" db="EMBL/GenBank/DDBJ databases">
        <authorList>
            <person name="Stevens M.J."/>
            <person name="Cernela N."/>
            <person name="Spoerry Serrano N."/>
            <person name="Schmitt S."/>
            <person name="Schrenzel J."/>
            <person name="Stephan R."/>
        </authorList>
    </citation>
    <scope>NUCLEOTIDE SEQUENCE [LARGE SCALE GENOMIC DNA]</scope>
    <source>
        <strain evidence="9 10">PP422</strain>
    </source>
</reference>
<keyword evidence="9" id="KW-0548">Nucleotidyltransferase</keyword>
<dbReference type="GO" id="GO:0005829">
    <property type="term" value="C:cytosol"/>
    <property type="evidence" value="ECO:0007669"/>
    <property type="project" value="TreeGrafter"/>
</dbReference>
<keyword evidence="9" id="KW-0808">Transferase</keyword>
<dbReference type="SUPFAM" id="SSF69572">
    <property type="entry name" value="Activating enzymes of the ubiquitin-like proteins"/>
    <property type="match status" value="1"/>
</dbReference>
<dbReference type="Pfam" id="PF00899">
    <property type="entry name" value="ThiF"/>
    <property type="match status" value="1"/>
</dbReference>
<evidence type="ECO:0000256" key="6">
    <source>
        <dbReference type="ARBA" id="ARBA00022833"/>
    </source>
</evidence>
<dbReference type="InterPro" id="IPR000594">
    <property type="entry name" value="ThiF_NAD_FAD-bd"/>
</dbReference>
<keyword evidence="4" id="KW-0547">Nucleotide-binding</keyword>
<dbReference type="PANTHER" id="PTHR10953">
    <property type="entry name" value="UBIQUITIN-ACTIVATING ENZYME E1"/>
    <property type="match status" value="1"/>
</dbReference>
<dbReference type="InterPro" id="IPR035985">
    <property type="entry name" value="Ubiquitin-activating_enz"/>
</dbReference>
<evidence type="ECO:0000259" key="8">
    <source>
        <dbReference type="Pfam" id="PF00899"/>
    </source>
</evidence>
<evidence type="ECO:0000256" key="3">
    <source>
        <dbReference type="ARBA" id="ARBA00022723"/>
    </source>
</evidence>
<feature type="domain" description="THIF-type NAD/FAD binding fold" evidence="8">
    <location>
        <begin position="98"/>
        <end position="291"/>
    </location>
</feature>
<dbReference type="GO" id="GO:0071566">
    <property type="term" value="F:UFM1 activating enzyme activity"/>
    <property type="evidence" value="ECO:0007669"/>
    <property type="project" value="TreeGrafter"/>
</dbReference>
<reference evidence="9 10" key="2">
    <citation type="submission" date="2018-12" db="EMBL/GenBank/DDBJ databases">
        <title>Whole-genome sequences of fifteen clinical Streptococcus suis strains isolated from pigs between 2006 and 2018.</title>
        <authorList>
            <person name="Stevens M.J.A."/>
            <person name="Cernela N."/>
            <person name="Spoerry Serrano N."/>
            <person name="Schmitt S."/>
            <person name="Schrenzel J."/>
            <person name="Stephan R."/>
        </authorList>
    </citation>
    <scope>NUCLEOTIDE SEQUENCE [LARGE SCALE GENOMIC DNA]</scope>
    <source>
        <strain evidence="9 10">PP422</strain>
    </source>
</reference>
<evidence type="ECO:0000256" key="2">
    <source>
        <dbReference type="ARBA" id="ARBA00016279"/>
    </source>
</evidence>
<proteinExistence type="inferred from homology"/>
<name>A0A426TCD6_STRSU</name>
<dbReference type="GO" id="GO:0071569">
    <property type="term" value="P:protein ufmylation"/>
    <property type="evidence" value="ECO:0007669"/>
    <property type="project" value="TreeGrafter"/>
</dbReference>
<dbReference type="GO" id="GO:0046872">
    <property type="term" value="F:metal ion binding"/>
    <property type="evidence" value="ECO:0007669"/>
    <property type="project" value="UniProtKB-KW"/>
</dbReference>
<dbReference type="EMBL" id="RSDO01000013">
    <property type="protein sequence ID" value="RRR51890.1"/>
    <property type="molecule type" value="Genomic_DNA"/>
</dbReference>
<evidence type="ECO:0000256" key="4">
    <source>
        <dbReference type="ARBA" id="ARBA00022741"/>
    </source>
</evidence>
<comment type="similarity">
    <text evidence="1">Belongs to the ubiquitin-activating E1 family. UBA5 subfamily.</text>
</comment>
<dbReference type="Gene3D" id="3.40.50.720">
    <property type="entry name" value="NAD(P)-binding Rossmann-like Domain"/>
    <property type="match status" value="1"/>
</dbReference>
<keyword evidence="5" id="KW-0833">Ubl conjugation pathway</keyword>
<sequence>MRIKDYVLTIENDGYIYVGFREGIKIQSTDLNWKILKDLRRGISNLEYIRKYDSNFAKLLIKKLERSGFLTNESYASYENTFKEKNLYYYERFNSSSLETNKKIENYKVCIIGVGGVGSSVLQLLVAAGIKSFILIDYDRVEWNNLNRQFLYRPEDIGKYKVDVCENFIKSYNSSCKVQTHTEKISSSKDLLDILSDSDIDMILQCADAPSNINHIAIDVCKKLNLPFSYAGVGIDFGFFEVVDINKLNGLSLEKFPTNQFIPKGSFGTTNSIISSYLAYDILSYIIGDKYFSKDSRVTINFS</sequence>
<dbReference type="Proteomes" id="UP000274117">
    <property type="component" value="Unassembled WGS sequence"/>
</dbReference>
<gene>
    <name evidence="9" type="ORF">EI998_07660</name>
</gene>
<evidence type="ECO:0000256" key="1">
    <source>
        <dbReference type="ARBA" id="ARBA00005339"/>
    </source>
</evidence>
<accession>A0A426TCD6</accession>
<dbReference type="GO" id="GO:0016779">
    <property type="term" value="F:nucleotidyltransferase activity"/>
    <property type="evidence" value="ECO:0007669"/>
    <property type="project" value="UniProtKB-KW"/>
</dbReference>
<dbReference type="GO" id="GO:0005524">
    <property type="term" value="F:ATP binding"/>
    <property type="evidence" value="ECO:0007669"/>
    <property type="project" value="UniProtKB-KW"/>
</dbReference>
<evidence type="ECO:0000256" key="5">
    <source>
        <dbReference type="ARBA" id="ARBA00022786"/>
    </source>
</evidence>
<evidence type="ECO:0000313" key="9">
    <source>
        <dbReference type="EMBL" id="RRR51890.1"/>
    </source>
</evidence>
<keyword evidence="6" id="KW-0862">Zinc</keyword>
<keyword evidence="7" id="KW-0067">ATP-binding</keyword>
<protein>
    <recommendedName>
        <fullName evidence="2">Ubiquitin-like modifier-activating enzyme 5</fullName>
    </recommendedName>
</protein>